<organism evidence="1 2">
    <name type="scientific">Billgrantia endophytica</name>
    <dbReference type="NCBI Taxonomy" id="2033802"/>
    <lineage>
        <taxon>Bacteria</taxon>
        <taxon>Pseudomonadati</taxon>
        <taxon>Pseudomonadota</taxon>
        <taxon>Gammaproteobacteria</taxon>
        <taxon>Oceanospirillales</taxon>
        <taxon>Halomonadaceae</taxon>
        <taxon>Billgrantia</taxon>
    </lineage>
</organism>
<dbReference type="AlphaFoldDB" id="A0A2N7U4C9"/>
<accession>A0A2N7U4C9</accession>
<proteinExistence type="predicted"/>
<dbReference type="Proteomes" id="UP000235803">
    <property type="component" value="Unassembled WGS sequence"/>
</dbReference>
<evidence type="ECO:0000313" key="1">
    <source>
        <dbReference type="EMBL" id="PMR75279.1"/>
    </source>
</evidence>
<name>A0A2N7U4C9_9GAMM</name>
<gene>
    <name evidence="1" type="ORF">C1H69_10150</name>
</gene>
<keyword evidence="2" id="KW-1185">Reference proteome</keyword>
<evidence type="ECO:0000313" key="2">
    <source>
        <dbReference type="Proteomes" id="UP000235803"/>
    </source>
</evidence>
<reference evidence="1 2" key="1">
    <citation type="submission" date="2018-01" db="EMBL/GenBank/DDBJ databases">
        <title>Halomonas endophytica sp. nov., isolated from storage liquid in the stems of Populus euphratica.</title>
        <authorList>
            <person name="Chen C."/>
        </authorList>
    </citation>
    <scope>NUCLEOTIDE SEQUENCE [LARGE SCALE GENOMIC DNA]</scope>
    <source>
        <strain evidence="1 2">MC28</strain>
    </source>
</reference>
<dbReference type="OrthoDB" id="1095281at2"/>
<comment type="caution">
    <text evidence="1">The sequence shown here is derived from an EMBL/GenBank/DDBJ whole genome shotgun (WGS) entry which is preliminary data.</text>
</comment>
<dbReference type="EMBL" id="PNRF01000020">
    <property type="protein sequence ID" value="PMR75279.1"/>
    <property type="molecule type" value="Genomic_DNA"/>
</dbReference>
<sequence>MKRYPIIVGPADWAFETVEQCLSTLQRLGFDTATVNAGYGIALDFVMDGVINALGAVSQRCGETREVSIGSSRAPGENRVFSFMYLVC</sequence>
<protein>
    <submittedName>
        <fullName evidence="1">Uncharacterized protein</fullName>
    </submittedName>
</protein>